<dbReference type="InterPro" id="IPR036322">
    <property type="entry name" value="WD40_repeat_dom_sf"/>
</dbReference>
<dbReference type="RefSeq" id="XP_004186004.1">
    <property type="nucleotide sequence ID" value="XM_004185956.1"/>
</dbReference>
<dbReference type="Proteomes" id="UP000014680">
    <property type="component" value="Unassembled WGS sequence"/>
</dbReference>
<evidence type="ECO:0000256" key="3">
    <source>
        <dbReference type="ARBA" id="ARBA00022737"/>
    </source>
</evidence>
<dbReference type="GO" id="GO:0010992">
    <property type="term" value="P:ubiquitin recycling"/>
    <property type="evidence" value="ECO:0007669"/>
    <property type="project" value="TreeGrafter"/>
</dbReference>
<protein>
    <submittedName>
        <fullName evidence="5">F-box and WD domain protein, putative</fullName>
    </submittedName>
</protein>
<dbReference type="InterPro" id="IPR001680">
    <property type="entry name" value="WD40_rpt"/>
</dbReference>
<sequence>MNRFTVDEVIADIESMIKNLHDKACKKIKTMVVDDIPFTVGFQDRRDGMHAIISEGIIPSTSSKMFKFFANYDTYVQYLPFIWKFNYLDHRDVFDFIVEMEFNLIGFTKNGLCLRRVMKKFVNRSYVMSLSVTDPNSRIVPFRDSAILFQAVTLEDVGNGCMIRDIEVIQPIPWLQSEDLNESLERFSYIPIRRMKSCLDFIAFEKTQHRADVIMNVAIERAGLELTLNGKHETVGEVWFESARTRVTCVGYVIDQASFIAEGVFIKDCTFQLTQETLLSLIFQNRCSCVSPSGKRTVVVHKNQTPYYQTQGEDITFSTFVYSEKCALVHFKSVIENLQPQDVDQMYTFGPSYIYLFNCDGKWNIQFNIKVFARTSLQRLNQKAALNAILQFLRNIDTSFNNLSPIENYKQPLKFVSSASPVVPALLTLPFALVIKVCKFLNKIDIFALSRTCKYFKKSLNNTLNTTSESGNTREDDGERDTVFKASEMPRSMSPHNESFNIAIWKTVTPFFHILQGHTNLIRDLDFDGECKKLVSGSSDRKIRLWNLDDFSCRTFVGPNSCLVSTKFTAKNYIASGYHCGTIRYINWIDSRHSHVFDVSQGPIEGFYPLEDMEFVVWNETVNGYKYASMHQNHLFSYSGHQRKVSIVRPYGKYFLSGSADRTIHIWNPYDAQTVAKIKAHKSGIIGLEPINEHNFVSAGNDKVISFWDDRMCEKPTYSIQKKICALSYHSDKIVCGSHEGKIYVYPIIPSNDCITLESNNVSGLISIACKQNFIAAGFKDGNIALWKY</sequence>
<dbReference type="PROSITE" id="PS50294">
    <property type="entry name" value="WD_REPEATS_REGION"/>
    <property type="match status" value="1"/>
</dbReference>
<evidence type="ECO:0000313" key="6">
    <source>
        <dbReference type="Proteomes" id="UP000014680"/>
    </source>
</evidence>
<dbReference type="KEGG" id="eiv:EIN_092230"/>
<evidence type="ECO:0000256" key="2">
    <source>
        <dbReference type="ARBA" id="ARBA00022574"/>
    </source>
</evidence>
<dbReference type="Gene3D" id="2.130.10.10">
    <property type="entry name" value="YVTN repeat-like/Quinoprotein amine dehydrogenase"/>
    <property type="match status" value="2"/>
</dbReference>
<keyword evidence="2 4" id="KW-0853">WD repeat</keyword>
<dbReference type="GeneID" id="14885628"/>
<gene>
    <name evidence="5" type="ORF">EIN_092230</name>
</gene>
<dbReference type="VEuPathDB" id="AmoebaDB:EIN_092230"/>
<dbReference type="PANTHER" id="PTHR19849">
    <property type="entry name" value="PHOSPHOLIPASE A-2-ACTIVATING PROTEIN"/>
    <property type="match status" value="1"/>
</dbReference>
<dbReference type="GO" id="GO:0005634">
    <property type="term" value="C:nucleus"/>
    <property type="evidence" value="ECO:0007669"/>
    <property type="project" value="TreeGrafter"/>
</dbReference>
<dbReference type="InterPro" id="IPR020472">
    <property type="entry name" value="WD40_PAC1"/>
</dbReference>
<dbReference type="OMA" id="HPTHSVK"/>
<dbReference type="Pfam" id="PF00400">
    <property type="entry name" value="WD40"/>
    <property type="match status" value="2"/>
</dbReference>
<dbReference type="EMBL" id="KB206946">
    <property type="protein sequence ID" value="ELP86658.1"/>
    <property type="molecule type" value="Genomic_DNA"/>
</dbReference>
<dbReference type="GO" id="GO:0043130">
    <property type="term" value="F:ubiquitin binding"/>
    <property type="evidence" value="ECO:0007669"/>
    <property type="project" value="TreeGrafter"/>
</dbReference>
<evidence type="ECO:0000256" key="1">
    <source>
        <dbReference type="ARBA" id="ARBA00022490"/>
    </source>
</evidence>
<dbReference type="InterPro" id="IPR015943">
    <property type="entry name" value="WD40/YVTN_repeat-like_dom_sf"/>
</dbReference>
<keyword evidence="3" id="KW-0677">Repeat</keyword>
<evidence type="ECO:0000256" key="4">
    <source>
        <dbReference type="PROSITE-ProRule" id="PRU00221"/>
    </source>
</evidence>
<evidence type="ECO:0000313" key="5">
    <source>
        <dbReference type="EMBL" id="ELP86658.1"/>
    </source>
</evidence>
<keyword evidence="1" id="KW-0963">Cytoplasm</keyword>
<dbReference type="SUPFAM" id="SSF50978">
    <property type="entry name" value="WD40 repeat-like"/>
    <property type="match status" value="1"/>
</dbReference>
<dbReference type="PRINTS" id="PR00320">
    <property type="entry name" value="GPROTEINBRPT"/>
</dbReference>
<feature type="repeat" description="WD" evidence="4">
    <location>
        <begin position="638"/>
        <end position="677"/>
    </location>
</feature>
<dbReference type="InterPro" id="IPR019775">
    <property type="entry name" value="WD40_repeat_CS"/>
</dbReference>
<keyword evidence="6" id="KW-1185">Reference proteome</keyword>
<organism evidence="5 6">
    <name type="scientific">Entamoeba invadens IP1</name>
    <dbReference type="NCBI Taxonomy" id="370355"/>
    <lineage>
        <taxon>Eukaryota</taxon>
        <taxon>Amoebozoa</taxon>
        <taxon>Evosea</taxon>
        <taxon>Archamoebae</taxon>
        <taxon>Mastigamoebida</taxon>
        <taxon>Entamoebidae</taxon>
        <taxon>Entamoeba</taxon>
    </lineage>
</organism>
<reference evidence="5 6" key="1">
    <citation type="submission" date="2012-10" db="EMBL/GenBank/DDBJ databases">
        <authorList>
            <person name="Zafar N."/>
            <person name="Inman J."/>
            <person name="Hall N."/>
            <person name="Lorenzi H."/>
            <person name="Caler E."/>
        </authorList>
    </citation>
    <scope>NUCLEOTIDE SEQUENCE [LARGE SCALE GENOMIC DNA]</scope>
    <source>
        <strain evidence="5 6">IP1</strain>
    </source>
</reference>
<dbReference type="SMART" id="SM00320">
    <property type="entry name" value="WD40"/>
    <property type="match status" value="6"/>
</dbReference>
<dbReference type="OrthoDB" id="496at2759"/>
<dbReference type="AlphaFoldDB" id="A0A0A1TYV1"/>
<dbReference type="PROSITE" id="PS50082">
    <property type="entry name" value="WD_REPEATS_2"/>
    <property type="match status" value="2"/>
</dbReference>
<name>A0A0A1TYV1_ENTIV</name>
<dbReference type="GO" id="GO:0005737">
    <property type="term" value="C:cytoplasm"/>
    <property type="evidence" value="ECO:0007669"/>
    <property type="project" value="TreeGrafter"/>
</dbReference>
<feature type="repeat" description="WD" evidence="4">
    <location>
        <begin position="515"/>
        <end position="549"/>
    </location>
</feature>
<dbReference type="PANTHER" id="PTHR19849:SF0">
    <property type="entry name" value="PHOSPHOLIPASE A-2-ACTIVATING PROTEIN"/>
    <property type="match status" value="1"/>
</dbReference>
<dbReference type="GO" id="GO:0043161">
    <property type="term" value="P:proteasome-mediated ubiquitin-dependent protein catabolic process"/>
    <property type="evidence" value="ECO:0007669"/>
    <property type="project" value="TreeGrafter"/>
</dbReference>
<dbReference type="SUPFAM" id="SSF55961">
    <property type="entry name" value="Bet v1-like"/>
    <property type="match status" value="1"/>
</dbReference>
<accession>A0A0A1TYV1</accession>
<proteinExistence type="predicted"/>
<dbReference type="PROSITE" id="PS00678">
    <property type="entry name" value="WD_REPEATS_1"/>
    <property type="match status" value="1"/>
</dbReference>